<comment type="caution">
    <text evidence="7">The sequence shown here is derived from an EMBL/GenBank/DDBJ whole genome shotgun (WGS) entry which is preliminary data.</text>
</comment>
<dbReference type="GO" id="GO:0005886">
    <property type="term" value="C:plasma membrane"/>
    <property type="evidence" value="ECO:0007669"/>
    <property type="project" value="UniProtKB-SubCell"/>
</dbReference>
<evidence type="ECO:0000256" key="6">
    <source>
        <dbReference type="ARBA" id="ARBA00023136"/>
    </source>
</evidence>
<dbReference type="PANTHER" id="PTHR33452">
    <property type="entry name" value="OXIDOREDUCTASE CATD-RELATED"/>
    <property type="match status" value="1"/>
</dbReference>
<keyword evidence="6" id="KW-0472">Membrane</keyword>
<evidence type="ECO:0000256" key="4">
    <source>
        <dbReference type="ARBA" id="ARBA00022692"/>
    </source>
</evidence>
<dbReference type="PANTHER" id="PTHR33452:SF1">
    <property type="entry name" value="INNER MEMBRANE PROTEIN YPHA-RELATED"/>
    <property type="match status" value="1"/>
</dbReference>
<evidence type="ECO:0000256" key="5">
    <source>
        <dbReference type="ARBA" id="ARBA00022989"/>
    </source>
</evidence>
<accession>A0A4S8NP87</accession>
<evidence type="ECO:0000256" key="3">
    <source>
        <dbReference type="ARBA" id="ARBA00022475"/>
    </source>
</evidence>
<protein>
    <submittedName>
        <fullName evidence="7">DoxX family protein</fullName>
    </submittedName>
</protein>
<dbReference type="Pfam" id="PF07681">
    <property type="entry name" value="DoxX"/>
    <property type="match status" value="1"/>
</dbReference>
<sequence length="173" mass="17792">MALSRLIARPLLATYFLANGVQDLKDAPARAKEAAPVTEAMAPILDNATPDAVKVPSDPTTWVRVSGALQLAAGAALATGKFPRLSAAVLGVTLLPSTAAHHRFWEASDPAERKAQLVHFAKNASLAGGLLIASLDTAGKPGVAWRAGHAAHDAKREAALLSAKVKASAPSLP</sequence>
<comment type="similarity">
    <text evidence="2">Belongs to the DoxX family.</text>
</comment>
<keyword evidence="8" id="KW-1185">Reference proteome</keyword>
<dbReference type="AlphaFoldDB" id="A0A4S8NP87"/>
<dbReference type="OrthoDB" id="329282at2"/>
<evidence type="ECO:0000256" key="1">
    <source>
        <dbReference type="ARBA" id="ARBA00004651"/>
    </source>
</evidence>
<proteinExistence type="inferred from homology"/>
<keyword evidence="5" id="KW-1133">Transmembrane helix</keyword>
<evidence type="ECO:0000313" key="7">
    <source>
        <dbReference type="EMBL" id="THV18375.1"/>
    </source>
</evidence>
<name>A0A4S8NP87_9ACTN</name>
<keyword evidence="4" id="KW-0812">Transmembrane</keyword>
<dbReference type="InterPro" id="IPR032808">
    <property type="entry name" value="DoxX"/>
</dbReference>
<dbReference type="Proteomes" id="UP000307087">
    <property type="component" value="Unassembled WGS sequence"/>
</dbReference>
<evidence type="ECO:0000256" key="2">
    <source>
        <dbReference type="ARBA" id="ARBA00006679"/>
    </source>
</evidence>
<dbReference type="EMBL" id="STGW01000001">
    <property type="protein sequence ID" value="THV18375.1"/>
    <property type="molecule type" value="Genomic_DNA"/>
</dbReference>
<dbReference type="InterPro" id="IPR051907">
    <property type="entry name" value="DoxX-like_oxidoreductase"/>
</dbReference>
<organism evidence="7 8">
    <name type="scientific">Nocardioides caeni</name>
    <dbReference type="NCBI Taxonomy" id="574700"/>
    <lineage>
        <taxon>Bacteria</taxon>
        <taxon>Bacillati</taxon>
        <taxon>Actinomycetota</taxon>
        <taxon>Actinomycetes</taxon>
        <taxon>Propionibacteriales</taxon>
        <taxon>Nocardioidaceae</taxon>
        <taxon>Nocardioides</taxon>
    </lineage>
</organism>
<keyword evidence="3" id="KW-1003">Cell membrane</keyword>
<gene>
    <name evidence="7" type="ORF">E9934_01725</name>
</gene>
<evidence type="ECO:0000313" key="8">
    <source>
        <dbReference type="Proteomes" id="UP000307087"/>
    </source>
</evidence>
<comment type="subcellular location">
    <subcellularLocation>
        <location evidence="1">Cell membrane</location>
        <topology evidence="1">Multi-pass membrane protein</topology>
    </subcellularLocation>
</comment>
<reference evidence="7 8" key="1">
    <citation type="journal article" date="2009" name="Int. J. Syst. Evol. Microbiol.">
        <title>Nocardioides caeni sp. nov., isolated from wastewater.</title>
        <authorList>
            <person name="Yoon J.H."/>
            <person name="Kang S.J."/>
            <person name="Park S."/>
            <person name="Kim W."/>
            <person name="Oh T.K."/>
        </authorList>
    </citation>
    <scope>NUCLEOTIDE SEQUENCE [LARGE SCALE GENOMIC DNA]</scope>
    <source>
        <strain evidence="7 8">DSM 23134</strain>
    </source>
</reference>
<dbReference type="RefSeq" id="WP_136561090.1">
    <property type="nucleotide sequence ID" value="NZ_BAABLS010000002.1"/>
</dbReference>